<keyword evidence="3" id="KW-0919">Taste</keyword>
<sequence>MTSSSNLVLIVDLISILITIPGYMFIIVVNILDWAKNKRLDVSDQLISGISLLVVVHRIQYACHSATCKFNETTNTLCGIHLLYLSLIFCTLLFSTWLAIHFCLKIVNINHKLYIYIQSMFPKMFPWILLPSILASVLVSVSSALEISRNSTSVLQNFSHFFPFSMFSSLCFLMLFSSALNIILSLQRHIRQMQTKTIEFRSQGNFLRGIEP</sequence>
<name>A0AAV6ZH52_ENGPU</name>
<evidence type="ECO:0000256" key="9">
    <source>
        <dbReference type="ARBA" id="ARBA00023170"/>
    </source>
</evidence>
<dbReference type="GO" id="GO:0016020">
    <property type="term" value="C:membrane"/>
    <property type="evidence" value="ECO:0007669"/>
    <property type="project" value="UniProtKB-SubCell"/>
</dbReference>
<comment type="subcellular location">
    <subcellularLocation>
        <location evidence="1">Membrane</location>
        <topology evidence="1">Multi-pass membrane protein</topology>
    </subcellularLocation>
</comment>
<evidence type="ECO:0000256" key="7">
    <source>
        <dbReference type="ARBA" id="ARBA00023040"/>
    </source>
</evidence>
<keyword evidence="8 12" id="KW-0472">Membrane</keyword>
<evidence type="ECO:0000256" key="6">
    <source>
        <dbReference type="ARBA" id="ARBA00022989"/>
    </source>
</evidence>
<evidence type="ECO:0000256" key="5">
    <source>
        <dbReference type="ARBA" id="ARBA00022692"/>
    </source>
</evidence>
<evidence type="ECO:0000256" key="1">
    <source>
        <dbReference type="ARBA" id="ARBA00004141"/>
    </source>
</evidence>
<proteinExistence type="inferred from homology"/>
<evidence type="ECO:0000313" key="13">
    <source>
        <dbReference type="EMBL" id="KAG8548482.1"/>
    </source>
</evidence>
<comment type="similarity">
    <text evidence="2 11">Belongs to the G-protein coupled receptor T2R family.</text>
</comment>
<keyword evidence="9" id="KW-0675">Receptor</keyword>
<evidence type="ECO:0000256" key="4">
    <source>
        <dbReference type="ARBA" id="ARBA00022606"/>
    </source>
</evidence>
<feature type="transmembrane region" description="Helical" evidence="12">
    <location>
        <begin position="125"/>
        <end position="145"/>
    </location>
</feature>
<evidence type="ECO:0000256" key="11">
    <source>
        <dbReference type="RuleBase" id="RU004423"/>
    </source>
</evidence>
<evidence type="ECO:0000256" key="8">
    <source>
        <dbReference type="ARBA" id="ARBA00023136"/>
    </source>
</evidence>
<dbReference type="PANTHER" id="PTHR11394">
    <property type="entry name" value="TASTE RECEPTOR TYPE 2"/>
    <property type="match status" value="1"/>
</dbReference>
<evidence type="ECO:0000256" key="12">
    <source>
        <dbReference type="SAM" id="Phobius"/>
    </source>
</evidence>
<keyword evidence="5 12" id="KW-0812">Transmembrane</keyword>
<organism evidence="13 14">
    <name type="scientific">Engystomops pustulosus</name>
    <name type="common">Tungara frog</name>
    <name type="synonym">Physalaemus pustulosus</name>
    <dbReference type="NCBI Taxonomy" id="76066"/>
    <lineage>
        <taxon>Eukaryota</taxon>
        <taxon>Metazoa</taxon>
        <taxon>Chordata</taxon>
        <taxon>Craniata</taxon>
        <taxon>Vertebrata</taxon>
        <taxon>Euteleostomi</taxon>
        <taxon>Amphibia</taxon>
        <taxon>Batrachia</taxon>
        <taxon>Anura</taxon>
        <taxon>Neobatrachia</taxon>
        <taxon>Hyloidea</taxon>
        <taxon>Leptodactylidae</taxon>
        <taxon>Leiuperinae</taxon>
        <taxon>Engystomops</taxon>
    </lineage>
</organism>
<keyword evidence="6 12" id="KW-1133">Transmembrane helix</keyword>
<keyword evidence="7" id="KW-0297">G-protein coupled receptor</keyword>
<evidence type="ECO:0000256" key="2">
    <source>
        <dbReference type="ARBA" id="ARBA00007376"/>
    </source>
</evidence>
<dbReference type="InterPro" id="IPR007960">
    <property type="entry name" value="TAS2R"/>
</dbReference>
<feature type="transmembrane region" description="Helical" evidence="12">
    <location>
        <begin position="82"/>
        <end position="104"/>
    </location>
</feature>
<dbReference type="GO" id="GO:0004930">
    <property type="term" value="F:G protein-coupled receptor activity"/>
    <property type="evidence" value="ECO:0007669"/>
    <property type="project" value="UniProtKB-KW"/>
</dbReference>
<dbReference type="GO" id="GO:0033038">
    <property type="term" value="F:bitter taste receptor activity"/>
    <property type="evidence" value="ECO:0007669"/>
    <property type="project" value="InterPro"/>
</dbReference>
<accession>A0AAV6ZH52</accession>
<comment type="caution">
    <text evidence="13">The sequence shown here is derived from an EMBL/GenBank/DDBJ whole genome shotgun (WGS) entry which is preliminary data.</text>
</comment>
<protein>
    <recommendedName>
        <fullName evidence="15">Taste receptor type 2</fullName>
    </recommendedName>
</protein>
<keyword evidence="10" id="KW-0807">Transducer</keyword>
<evidence type="ECO:0000256" key="10">
    <source>
        <dbReference type="ARBA" id="ARBA00023224"/>
    </source>
</evidence>
<evidence type="ECO:0000313" key="14">
    <source>
        <dbReference type="Proteomes" id="UP000824782"/>
    </source>
</evidence>
<keyword evidence="4" id="KW-0716">Sensory transduction</keyword>
<dbReference type="AlphaFoldDB" id="A0AAV6ZH52"/>
<feature type="transmembrane region" description="Helical" evidence="12">
    <location>
        <begin position="165"/>
        <end position="186"/>
    </location>
</feature>
<gene>
    <name evidence="13" type="ORF">GDO81_025253</name>
</gene>
<keyword evidence="14" id="KW-1185">Reference proteome</keyword>
<dbReference type="Proteomes" id="UP000824782">
    <property type="component" value="Unassembled WGS sequence"/>
</dbReference>
<evidence type="ECO:0000256" key="3">
    <source>
        <dbReference type="ARBA" id="ARBA00022480"/>
    </source>
</evidence>
<dbReference type="Pfam" id="PF05296">
    <property type="entry name" value="TAS2R"/>
    <property type="match status" value="1"/>
</dbReference>
<reference evidence="13" key="1">
    <citation type="thesis" date="2020" institute="ProQuest LLC" country="789 East Eisenhower Parkway, Ann Arbor, MI, USA">
        <title>Comparative Genomics and Chromosome Evolution.</title>
        <authorList>
            <person name="Mudd A.B."/>
        </authorList>
    </citation>
    <scope>NUCLEOTIDE SEQUENCE</scope>
    <source>
        <strain evidence="13">237g6f4</strain>
        <tissue evidence="13">Blood</tissue>
    </source>
</reference>
<dbReference type="PANTHER" id="PTHR11394:SF159">
    <property type="entry name" value="TASTE RECEPTOR TYPE 2"/>
    <property type="match status" value="1"/>
</dbReference>
<dbReference type="EMBL" id="WNYA01000400">
    <property type="protein sequence ID" value="KAG8548482.1"/>
    <property type="molecule type" value="Genomic_DNA"/>
</dbReference>
<evidence type="ECO:0008006" key="15">
    <source>
        <dbReference type="Google" id="ProtNLM"/>
    </source>
</evidence>
<feature type="transmembrane region" description="Helical" evidence="12">
    <location>
        <begin position="7"/>
        <end position="32"/>
    </location>
</feature>